<dbReference type="PANTHER" id="PTHR33164">
    <property type="entry name" value="TRANSCRIPTIONAL REGULATOR, MARR FAMILY"/>
    <property type="match status" value="1"/>
</dbReference>
<dbReference type="GO" id="GO:0006950">
    <property type="term" value="P:response to stress"/>
    <property type="evidence" value="ECO:0007669"/>
    <property type="project" value="TreeGrafter"/>
</dbReference>
<evidence type="ECO:0000313" key="3">
    <source>
        <dbReference type="Proteomes" id="UP000569951"/>
    </source>
</evidence>
<dbReference type="InterPro" id="IPR036388">
    <property type="entry name" value="WH-like_DNA-bd_sf"/>
</dbReference>
<comment type="caution">
    <text evidence="2">The sequence shown here is derived from an EMBL/GenBank/DDBJ whole genome shotgun (WGS) entry which is preliminary data.</text>
</comment>
<dbReference type="AlphaFoldDB" id="A0A841HWF7"/>
<name>A0A841HWF7_9DEIO</name>
<evidence type="ECO:0000313" key="2">
    <source>
        <dbReference type="EMBL" id="MBB6097183.1"/>
    </source>
</evidence>
<dbReference type="EMBL" id="JACHHG010000002">
    <property type="protein sequence ID" value="MBB6097183.1"/>
    <property type="molecule type" value="Genomic_DNA"/>
</dbReference>
<dbReference type="PANTHER" id="PTHR33164:SF43">
    <property type="entry name" value="HTH-TYPE TRANSCRIPTIONAL REPRESSOR YETL"/>
    <property type="match status" value="1"/>
</dbReference>
<dbReference type="GO" id="GO:0003700">
    <property type="term" value="F:DNA-binding transcription factor activity"/>
    <property type="evidence" value="ECO:0007669"/>
    <property type="project" value="InterPro"/>
</dbReference>
<dbReference type="RefSeq" id="WP_183984362.1">
    <property type="nucleotide sequence ID" value="NZ_JACHHG010000002.1"/>
</dbReference>
<evidence type="ECO:0000259" key="1">
    <source>
        <dbReference type="PROSITE" id="PS50995"/>
    </source>
</evidence>
<dbReference type="InterPro" id="IPR036390">
    <property type="entry name" value="WH_DNA-bd_sf"/>
</dbReference>
<accession>A0A841HWF7</accession>
<feature type="domain" description="HTH marR-type" evidence="1">
    <location>
        <begin position="19"/>
        <end position="147"/>
    </location>
</feature>
<dbReference type="PRINTS" id="PR00598">
    <property type="entry name" value="HTHMARR"/>
</dbReference>
<keyword evidence="2" id="KW-0238">DNA-binding</keyword>
<organism evidence="2 3">
    <name type="scientific">Deinobacterium chartae</name>
    <dbReference type="NCBI Taxonomy" id="521158"/>
    <lineage>
        <taxon>Bacteria</taxon>
        <taxon>Thermotogati</taxon>
        <taxon>Deinococcota</taxon>
        <taxon>Deinococci</taxon>
        <taxon>Deinococcales</taxon>
        <taxon>Deinococcaceae</taxon>
        <taxon>Deinobacterium</taxon>
    </lineage>
</organism>
<dbReference type="SMART" id="SM00347">
    <property type="entry name" value="HTH_MARR"/>
    <property type="match status" value="1"/>
</dbReference>
<gene>
    <name evidence="2" type="ORF">HNR42_000597</name>
</gene>
<dbReference type="Pfam" id="PF12802">
    <property type="entry name" value="MarR_2"/>
    <property type="match status" value="1"/>
</dbReference>
<dbReference type="InterPro" id="IPR039422">
    <property type="entry name" value="MarR/SlyA-like"/>
</dbReference>
<dbReference type="PROSITE" id="PS50995">
    <property type="entry name" value="HTH_MARR_2"/>
    <property type="match status" value="1"/>
</dbReference>
<protein>
    <submittedName>
        <fullName evidence="2">DNA-binding MarR family transcriptional regulator</fullName>
    </submittedName>
</protein>
<dbReference type="InterPro" id="IPR000835">
    <property type="entry name" value="HTH_MarR-typ"/>
</dbReference>
<keyword evidence="3" id="KW-1185">Reference proteome</keyword>
<dbReference type="Gene3D" id="1.10.10.10">
    <property type="entry name" value="Winged helix-like DNA-binding domain superfamily/Winged helix DNA-binding domain"/>
    <property type="match status" value="1"/>
</dbReference>
<dbReference type="SUPFAM" id="SSF46785">
    <property type="entry name" value="Winged helix' DNA-binding domain"/>
    <property type="match status" value="1"/>
</dbReference>
<dbReference type="GO" id="GO:0003677">
    <property type="term" value="F:DNA binding"/>
    <property type="evidence" value="ECO:0007669"/>
    <property type="project" value="UniProtKB-KW"/>
</dbReference>
<reference evidence="2 3" key="1">
    <citation type="submission" date="2020-08" db="EMBL/GenBank/DDBJ databases">
        <title>Genomic Encyclopedia of Type Strains, Phase IV (KMG-IV): sequencing the most valuable type-strain genomes for metagenomic binning, comparative biology and taxonomic classification.</title>
        <authorList>
            <person name="Goeker M."/>
        </authorList>
    </citation>
    <scope>NUCLEOTIDE SEQUENCE [LARGE SCALE GENOMIC DNA]</scope>
    <source>
        <strain evidence="2 3">DSM 21458</strain>
    </source>
</reference>
<proteinExistence type="predicted"/>
<sequence length="147" mass="17126">MSDHHPERAPIDQALREPPIRLWRRMIRVVHSKVRQVEEALAPLGLSMTEFDTLAVIRVHEGIAQHELAERLLFSAPNMTYHAQRLVNRGLIRRESTGKYKRMYLTPEGRELIEQALPKVIGLHQEQFSALTPEQLEQFGHLLRLLR</sequence>
<dbReference type="Proteomes" id="UP000569951">
    <property type="component" value="Unassembled WGS sequence"/>
</dbReference>